<protein>
    <recommendedName>
        <fullName evidence="4">DUF2085 domain-containing protein</fullName>
    </recommendedName>
</protein>
<sequence>MPPWQEVPEVFWLSHHRQEEYNRTYEVGGVRLCARCLGTYPVLLAVLGALFALRAPVAWAWDVPVVLGLTLPALVDWALGRFRPAGGHNAVRTLTGVLLGAALGRSLYIHVQRPLPAVLLAQAALVTAVALPVILATYRRPRPG</sequence>
<gene>
    <name evidence="2" type="ORF">STIAU_7518</name>
</gene>
<accession>Q08YM5</accession>
<feature type="transmembrane region" description="Helical" evidence="1">
    <location>
        <begin position="91"/>
        <end position="111"/>
    </location>
</feature>
<evidence type="ECO:0000256" key="1">
    <source>
        <dbReference type="SAM" id="Phobius"/>
    </source>
</evidence>
<comment type="caution">
    <text evidence="2">The sequence shown here is derived from an EMBL/GenBank/DDBJ whole genome shotgun (WGS) entry which is preliminary data.</text>
</comment>
<reference evidence="2 3" key="1">
    <citation type="submission" date="2006-04" db="EMBL/GenBank/DDBJ databases">
        <authorList>
            <person name="Nierman W.C."/>
        </authorList>
    </citation>
    <scope>NUCLEOTIDE SEQUENCE [LARGE SCALE GENOMIC DNA]</scope>
    <source>
        <strain evidence="2 3">DW4/3-1</strain>
    </source>
</reference>
<dbReference type="InterPro" id="IPR019206">
    <property type="entry name" value="DUF2085_TM"/>
</dbReference>
<evidence type="ECO:0008006" key="4">
    <source>
        <dbReference type="Google" id="ProtNLM"/>
    </source>
</evidence>
<keyword evidence="1" id="KW-0812">Transmembrane</keyword>
<evidence type="ECO:0000313" key="2">
    <source>
        <dbReference type="EMBL" id="EAU65604.1"/>
    </source>
</evidence>
<evidence type="ECO:0000313" key="3">
    <source>
        <dbReference type="Proteomes" id="UP000032702"/>
    </source>
</evidence>
<keyword evidence="1" id="KW-1133">Transmembrane helix</keyword>
<keyword evidence="1" id="KW-0472">Membrane</keyword>
<feature type="transmembrane region" description="Helical" evidence="1">
    <location>
        <begin position="32"/>
        <end position="53"/>
    </location>
</feature>
<dbReference type="AlphaFoldDB" id="Q08YM5"/>
<dbReference type="Pfam" id="PF09858">
    <property type="entry name" value="DUF2085"/>
    <property type="match status" value="1"/>
</dbReference>
<dbReference type="Proteomes" id="UP000032702">
    <property type="component" value="Unassembled WGS sequence"/>
</dbReference>
<organism evidence="2 3">
    <name type="scientific">Stigmatella aurantiaca (strain DW4/3-1)</name>
    <dbReference type="NCBI Taxonomy" id="378806"/>
    <lineage>
        <taxon>Bacteria</taxon>
        <taxon>Pseudomonadati</taxon>
        <taxon>Myxococcota</taxon>
        <taxon>Myxococcia</taxon>
        <taxon>Myxococcales</taxon>
        <taxon>Cystobacterineae</taxon>
        <taxon>Archangiaceae</taxon>
        <taxon>Stigmatella</taxon>
    </lineage>
</organism>
<feature type="transmembrane region" description="Helical" evidence="1">
    <location>
        <begin position="117"/>
        <end position="138"/>
    </location>
</feature>
<dbReference type="PATRIC" id="fig|378806.16.peg.4677"/>
<feature type="transmembrane region" description="Helical" evidence="1">
    <location>
        <begin position="59"/>
        <end position="79"/>
    </location>
</feature>
<proteinExistence type="predicted"/>
<name>Q08YM5_STIAD</name>
<dbReference type="EMBL" id="AAMD01000077">
    <property type="protein sequence ID" value="EAU65604.1"/>
    <property type="molecule type" value="Genomic_DNA"/>
</dbReference>